<keyword evidence="2" id="KW-1185">Reference proteome</keyword>
<evidence type="ECO:0008006" key="3">
    <source>
        <dbReference type="Google" id="ProtNLM"/>
    </source>
</evidence>
<evidence type="ECO:0000313" key="2">
    <source>
        <dbReference type="Proteomes" id="UP000189857"/>
    </source>
</evidence>
<organism evidence="1 2">
    <name type="scientific">Eubacterium ruminantium</name>
    <dbReference type="NCBI Taxonomy" id="42322"/>
    <lineage>
        <taxon>Bacteria</taxon>
        <taxon>Bacillati</taxon>
        <taxon>Bacillota</taxon>
        <taxon>Clostridia</taxon>
        <taxon>Eubacteriales</taxon>
        <taxon>Eubacteriaceae</taxon>
        <taxon>Eubacterium</taxon>
    </lineage>
</organism>
<reference evidence="1 2" key="1">
    <citation type="submission" date="2017-02" db="EMBL/GenBank/DDBJ databases">
        <authorList>
            <person name="Peterson S.W."/>
        </authorList>
    </citation>
    <scope>NUCLEOTIDE SEQUENCE [LARGE SCALE GENOMIC DNA]</scope>
    <source>
        <strain evidence="1 2">ATCC 17233</strain>
    </source>
</reference>
<gene>
    <name evidence="1" type="ORF">SAMN02745110_01138</name>
</gene>
<accession>A0A1T4MAP7</accession>
<dbReference type="EMBL" id="FUXA01000007">
    <property type="protein sequence ID" value="SJZ64089.1"/>
    <property type="molecule type" value="Genomic_DNA"/>
</dbReference>
<sequence>MKRYEYHTNEYGERVAVPKDLQKLLNLQYLRYTNKTHSVGRHDLPEIICNTKVYPDYIALYPNKAEYRKTPFTAVAFYNYDDVFDGKDGLYNAIYYNDEKRLEWFKERFRGVRFFISPDYSELGDVDDIENNYRIKKARVVSLWLAIEMNAIVIPNITYPTVNSLWFYLDGLEKCTVVAFSTKGFIDNLVEREYLIEAVKYTVDHLHLEAIIVYDVCKDDKEALKIFNYAIEKGIKVIIPDNSLKQRNSSRKRGDR</sequence>
<name>A0A1T4MAP7_9FIRM</name>
<dbReference type="InterPro" id="IPR025530">
    <property type="entry name" value="DUF4417"/>
</dbReference>
<dbReference type="Proteomes" id="UP000189857">
    <property type="component" value="Unassembled WGS sequence"/>
</dbReference>
<dbReference type="AlphaFoldDB" id="A0A1T4MAP7"/>
<protein>
    <recommendedName>
        <fullName evidence="3">DUF4417 domain-containing protein</fullName>
    </recommendedName>
</protein>
<proteinExistence type="predicted"/>
<dbReference type="RefSeq" id="WP_078786990.1">
    <property type="nucleotide sequence ID" value="NZ_CACZYW010000013.1"/>
</dbReference>
<dbReference type="Pfam" id="PF14386">
    <property type="entry name" value="DUF4417"/>
    <property type="match status" value="1"/>
</dbReference>
<dbReference type="OrthoDB" id="3035909at2"/>
<evidence type="ECO:0000313" key="1">
    <source>
        <dbReference type="EMBL" id="SJZ64089.1"/>
    </source>
</evidence>